<name>A0A6C0JAL0_9ZZZZ</name>
<dbReference type="SUPFAM" id="SSF49785">
    <property type="entry name" value="Galactose-binding domain-like"/>
    <property type="match status" value="1"/>
</dbReference>
<feature type="compositionally biased region" description="Basic and acidic residues" evidence="2">
    <location>
        <begin position="461"/>
        <end position="482"/>
    </location>
</feature>
<protein>
    <submittedName>
        <fullName evidence="3">Uncharacterized protein</fullName>
    </submittedName>
</protein>
<feature type="region of interest" description="Disordered" evidence="2">
    <location>
        <begin position="1"/>
        <end position="128"/>
    </location>
</feature>
<dbReference type="PANTHER" id="PTHR24023">
    <property type="entry name" value="COLLAGEN ALPHA"/>
    <property type="match status" value="1"/>
</dbReference>
<dbReference type="InterPro" id="IPR050149">
    <property type="entry name" value="Collagen_superfamily"/>
</dbReference>
<keyword evidence="1" id="KW-0175">Coiled coil</keyword>
<accession>A0A6C0JAL0</accession>
<reference evidence="3" key="1">
    <citation type="journal article" date="2020" name="Nature">
        <title>Giant virus diversity and host interactions through global metagenomics.</title>
        <authorList>
            <person name="Schulz F."/>
            <person name="Roux S."/>
            <person name="Paez-Espino D."/>
            <person name="Jungbluth S."/>
            <person name="Walsh D.A."/>
            <person name="Denef V.J."/>
            <person name="McMahon K.D."/>
            <person name="Konstantinidis K.T."/>
            <person name="Eloe-Fadrosh E.A."/>
            <person name="Kyrpides N.C."/>
            <person name="Woyke T."/>
        </authorList>
    </citation>
    <scope>NUCLEOTIDE SEQUENCE</scope>
    <source>
        <strain evidence="3">GVMAG-M-3300025860-20</strain>
    </source>
</reference>
<feature type="region of interest" description="Disordered" evidence="2">
    <location>
        <begin position="456"/>
        <end position="483"/>
    </location>
</feature>
<dbReference type="EMBL" id="MN740332">
    <property type="protein sequence ID" value="QHU00968.1"/>
    <property type="molecule type" value="Genomic_DNA"/>
</dbReference>
<dbReference type="GO" id="GO:0005615">
    <property type="term" value="C:extracellular space"/>
    <property type="evidence" value="ECO:0007669"/>
    <property type="project" value="TreeGrafter"/>
</dbReference>
<dbReference type="GO" id="GO:0031012">
    <property type="term" value="C:extracellular matrix"/>
    <property type="evidence" value="ECO:0007669"/>
    <property type="project" value="TreeGrafter"/>
</dbReference>
<dbReference type="PANTHER" id="PTHR24023:SF1082">
    <property type="entry name" value="COLLAGEN TRIPLE HELIX REPEAT"/>
    <property type="match status" value="1"/>
</dbReference>
<feature type="coiled-coil region" evidence="1">
    <location>
        <begin position="371"/>
        <end position="398"/>
    </location>
</feature>
<sequence length="839" mass="91660">MTYSYKNKEEIHEGFGRGPRGSQGSIGKKGDNGERGIPGIRGPPGPFGAKGDKGNKGPVGNDGPIGPAGPLGSKGDRGFDGFPGPQGKLGPRGDSGKTGPAGPRGLEGKSGQNGKAGTRGFPGLKGEPGTFGENSCMMFGSDVPKGWQCPDSHPVYSGATMGGNGSKLYCSGGIAKNASCNGGSGTGAKAKVFVNAGQIADIKITNGGRNYKYPPHIRVIATKGYGAILKAEVSNNSVNSISIIDGGQDYTEPPELQFETVDAGYGATASTIIDNGRVVAVNMVHTGQNYLIPPEIEFRGGGGKGAAAISEINEGHVISVRISSGGAGYTYSPIVVITPGASKTGCNFCHMCCKKNPESAKDAHGSDTSIQQQYESRIEQTENQIQKINDMLYEQQNMLQLSLESGQKIQEEPKKKREKIAKNITSERKNINDMIINAAENTKGIDLEELDKYRKQLSSKDTSKDSLTEEQKVNRLSKEQKRLKPRKYKNWAKNGKANQSSTKDNHIADKAIDGNLDTFNMTNIEINGNTSWIQVKLPKNIEISKIKVSNRLGSYTIRDRLPPFTIEVYNKLGAKVGSKRFSKIQNEYIWSNVSLVGEIVKIVHEERNYLHVSDISVFGEPALSCSEYEERHSKYRNLVDQILLDPKGLKKTEENMKGDKDLYIKNRRLYKSLMDSCSKLDKETSEEKTQLVQERAAAYDKILEKNKALLEAKSKKAKKLWDKMQQHKDKEDKTAKEAKKLGLPPPPPMYSQSQIDVIKRNIEITTPNLTLEEKATCMYLLNDAMKKRTAAEDYGRKAASMPILIHTAKKAAKHADKAWKRYTKQCDPTASVSPSSPLD</sequence>
<organism evidence="3">
    <name type="scientific">viral metagenome</name>
    <dbReference type="NCBI Taxonomy" id="1070528"/>
    <lineage>
        <taxon>unclassified sequences</taxon>
        <taxon>metagenomes</taxon>
        <taxon>organismal metagenomes</taxon>
    </lineage>
</organism>
<feature type="compositionally biased region" description="Basic and acidic residues" evidence="2">
    <location>
        <begin position="723"/>
        <end position="740"/>
    </location>
</feature>
<dbReference type="Gene3D" id="2.60.120.260">
    <property type="entry name" value="Galactose-binding domain-like"/>
    <property type="match status" value="1"/>
</dbReference>
<dbReference type="AlphaFoldDB" id="A0A6C0JAL0"/>
<proteinExistence type="predicted"/>
<evidence type="ECO:0000256" key="2">
    <source>
        <dbReference type="SAM" id="MobiDB-lite"/>
    </source>
</evidence>
<dbReference type="InterPro" id="IPR008979">
    <property type="entry name" value="Galactose-bd-like_sf"/>
</dbReference>
<evidence type="ECO:0000313" key="3">
    <source>
        <dbReference type="EMBL" id="QHU00968.1"/>
    </source>
</evidence>
<feature type="region of interest" description="Disordered" evidence="2">
    <location>
        <begin position="723"/>
        <end position="751"/>
    </location>
</feature>
<feature type="compositionally biased region" description="Basic and acidic residues" evidence="2">
    <location>
        <begin position="1"/>
        <end position="15"/>
    </location>
</feature>
<evidence type="ECO:0000256" key="1">
    <source>
        <dbReference type="SAM" id="Coils"/>
    </source>
</evidence>